<name>A0A382PAA7_9ZZZZ</name>
<gene>
    <name evidence="1" type="ORF">METZ01_LOCUS322631</name>
</gene>
<protein>
    <submittedName>
        <fullName evidence="1">Uncharacterized protein</fullName>
    </submittedName>
</protein>
<proteinExistence type="predicted"/>
<sequence length="35" mass="4233">MWPPLFDQIRQLYADVYPSIEENADHILQTLTREE</sequence>
<accession>A0A382PAA7</accession>
<dbReference type="EMBL" id="UINC01105668">
    <property type="protein sequence ID" value="SVC69777.1"/>
    <property type="molecule type" value="Genomic_DNA"/>
</dbReference>
<organism evidence="1">
    <name type="scientific">marine metagenome</name>
    <dbReference type="NCBI Taxonomy" id="408172"/>
    <lineage>
        <taxon>unclassified sequences</taxon>
        <taxon>metagenomes</taxon>
        <taxon>ecological metagenomes</taxon>
    </lineage>
</organism>
<evidence type="ECO:0000313" key="1">
    <source>
        <dbReference type="EMBL" id="SVC69777.1"/>
    </source>
</evidence>
<dbReference type="AlphaFoldDB" id="A0A382PAA7"/>
<feature type="non-terminal residue" evidence="1">
    <location>
        <position position="35"/>
    </location>
</feature>
<reference evidence="1" key="1">
    <citation type="submission" date="2018-05" db="EMBL/GenBank/DDBJ databases">
        <authorList>
            <person name="Lanie J.A."/>
            <person name="Ng W.-L."/>
            <person name="Kazmierczak K.M."/>
            <person name="Andrzejewski T.M."/>
            <person name="Davidsen T.M."/>
            <person name="Wayne K.J."/>
            <person name="Tettelin H."/>
            <person name="Glass J.I."/>
            <person name="Rusch D."/>
            <person name="Podicherti R."/>
            <person name="Tsui H.-C.T."/>
            <person name="Winkler M.E."/>
        </authorList>
    </citation>
    <scope>NUCLEOTIDE SEQUENCE</scope>
</reference>